<dbReference type="EMBL" id="RAPO01000003">
    <property type="protein sequence ID" value="RKD93765.1"/>
    <property type="molecule type" value="Genomic_DNA"/>
</dbReference>
<organism evidence="2 3">
    <name type="scientific">Halopiger aswanensis</name>
    <dbReference type="NCBI Taxonomy" id="148449"/>
    <lineage>
        <taxon>Archaea</taxon>
        <taxon>Methanobacteriati</taxon>
        <taxon>Methanobacteriota</taxon>
        <taxon>Stenosarchaea group</taxon>
        <taxon>Halobacteria</taxon>
        <taxon>Halobacteriales</taxon>
        <taxon>Natrialbaceae</taxon>
        <taxon>Halopiger</taxon>
    </lineage>
</organism>
<reference evidence="2 3" key="1">
    <citation type="submission" date="2018-09" db="EMBL/GenBank/DDBJ databases">
        <title>Genomic Encyclopedia of Archaeal and Bacterial Type Strains, Phase II (KMG-II): from individual species to whole genera.</title>
        <authorList>
            <person name="Goeker M."/>
        </authorList>
    </citation>
    <scope>NUCLEOTIDE SEQUENCE [LARGE SCALE GENOMIC DNA]</scope>
    <source>
        <strain evidence="2 3">DSM 13151</strain>
    </source>
</reference>
<keyword evidence="3" id="KW-1185">Reference proteome</keyword>
<dbReference type="AlphaFoldDB" id="A0A419WE80"/>
<proteinExistence type="predicted"/>
<protein>
    <submittedName>
        <fullName evidence="2">Uncharacterized protein</fullName>
    </submittedName>
</protein>
<comment type="caution">
    <text evidence="2">The sequence shown here is derived from an EMBL/GenBank/DDBJ whole genome shotgun (WGS) entry which is preliminary data.</text>
</comment>
<feature type="region of interest" description="Disordered" evidence="1">
    <location>
        <begin position="40"/>
        <end position="60"/>
    </location>
</feature>
<sequence>MTDRNDDEAVEEARQVGDAIDDIGVERLSERIVEVYRESLDSLENNSADGPVAGDSDCDD</sequence>
<evidence type="ECO:0000256" key="1">
    <source>
        <dbReference type="SAM" id="MobiDB-lite"/>
    </source>
</evidence>
<evidence type="ECO:0000313" key="2">
    <source>
        <dbReference type="EMBL" id="RKD93765.1"/>
    </source>
</evidence>
<evidence type="ECO:0000313" key="3">
    <source>
        <dbReference type="Proteomes" id="UP000283805"/>
    </source>
</evidence>
<dbReference type="RefSeq" id="WP_120245745.1">
    <property type="nucleotide sequence ID" value="NZ_RAPO01000003.1"/>
</dbReference>
<name>A0A419WE80_9EURY</name>
<dbReference type="Proteomes" id="UP000283805">
    <property type="component" value="Unassembled WGS sequence"/>
</dbReference>
<accession>A0A419WE80</accession>
<gene>
    <name evidence="2" type="ORF">ATJ93_3397</name>
</gene>